<proteinExistence type="predicted"/>
<name>A0A915HGE1_ROMCU</name>
<reference evidence="2" key="1">
    <citation type="submission" date="2022-11" db="UniProtKB">
        <authorList>
            <consortium name="WormBaseParasite"/>
        </authorList>
    </citation>
    <scope>IDENTIFICATION</scope>
</reference>
<organism evidence="1 2">
    <name type="scientific">Romanomermis culicivorax</name>
    <name type="common">Nematode worm</name>
    <dbReference type="NCBI Taxonomy" id="13658"/>
    <lineage>
        <taxon>Eukaryota</taxon>
        <taxon>Metazoa</taxon>
        <taxon>Ecdysozoa</taxon>
        <taxon>Nematoda</taxon>
        <taxon>Enoplea</taxon>
        <taxon>Dorylaimia</taxon>
        <taxon>Mermithida</taxon>
        <taxon>Mermithoidea</taxon>
        <taxon>Mermithidae</taxon>
        <taxon>Romanomermis</taxon>
    </lineage>
</organism>
<evidence type="ECO:0000313" key="1">
    <source>
        <dbReference type="Proteomes" id="UP000887565"/>
    </source>
</evidence>
<dbReference type="WBParaSite" id="nRc.2.0.1.t01092-RA">
    <property type="protein sequence ID" value="nRc.2.0.1.t01092-RA"/>
    <property type="gene ID" value="nRc.2.0.1.g01092"/>
</dbReference>
<accession>A0A915HGE1</accession>
<evidence type="ECO:0000313" key="2">
    <source>
        <dbReference type="WBParaSite" id="nRc.2.0.1.t01092-RA"/>
    </source>
</evidence>
<keyword evidence="1" id="KW-1185">Reference proteome</keyword>
<protein>
    <submittedName>
        <fullName evidence="2">Uncharacterized protein</fullName>
    </submittedName>
</protein>
<sequence>MPTFLTELLCWHYDFAYNNKILKVFEIWYYNNVEQYHPTKNPDSGLFTQYFNTFMKMKLLLKGQPSREAASTAIRLRAGCSNEPFTVLPEEYALVAIMGLEAVTSSILQCMGITCPQTYLDFLHCEARLKMSEI</sequence>
<dbReference type="Proteomes" id="UP000887565">
    <property type="component" value="Unplaced"/>
</dbReference>
<dbReference type="AlphaFoldDB" id="A0A915HGE1"/>